<sequence>MKYACCKSTVDGTSGSLSCTTCKLNYHVACLYSSDKRRVFSAEQRRSWLCPGCSLSQPRTLINDNTPIRTGAENVNVRRGASCIDSPTQHVSYEADPTILETVKNIIASEMSVMRAELRSAIAEAISREVKPIIEEIASIRESMSFINDQHEIIMKIVNELEKDSKSYSNLKSEIGNIKKSMAVTEADINKQEQWARRSNV</sequence>
<keyword evidence="2" id="KW-1185">Reference proteome</keyword>
<evidence type="ECO:0008006" key="3">
    <source>
        <dbReference type="Google" id="ProtNLM"/>
    </source>
</evidence>
<reference evidence="1" key="2">
    <citation type="submission" date="2022-10" db="EMBL/GenBank/DDBJ databases">
        <authorList>
            <consortium name="ENA_rothamsted_submissions"/>
            <consortium name="culmorum"/>
            <person name="King R."/>
        </authorList>
    </citation>
    <scope>NUCLEOTIDE SEQUENCE</scope>
</reference>
<dbReference type="Gene3D" id="3.30.40.10">
    <property type="entry name" value="Zinc/RING finger domain, C3HC4 (zinc finger)"/>
    <property type="match status" value="1"/>
</dbReference>
<dbReference type="CDD" id="cd15489">
    <property type="entry name" value="PHD_SF"/>
    <property type="match status" value="1"/>
</dbReference>
<organism evidence="1 2">
    <name type="scientific">Diatraea saccharalis</name>
    <name type="common">sugarcane borer</name>
    <dbReference type="NCBI Taxonomy" id="40085"/>
    <lineage>
        <taxon>Eukaryota</taxon>
        <taxon>Metazoa</taxon>
        <taxon>Ecdysozoa</taxon>
        <taxon>Arthropoda</taxon>
        <taxon>Hexapoda</taxon>
        <taxon>Insecta</taxon>
        <taxon>Pterygota</taxon>
        <taxon>Neoptera</taxon>
        <taxon>Endopterygota</taxon>
        <taxon>Lepidoptera</taxon>
        <taxon>Glossata</taxon>
        <taxon>Ditrysia</taxon>
        <taxon>Pyraloidea</taxon>
        <taxon>Crambidae</taxon>
        <taxon>Crambinae</taxon>
        <taxon>Diatraea</taxon>
    </lineage>
</organism>
<gene>
    <name evidence="1" type="ORF">DIATSA_LOCUS7895</name>
</gene>
<proteinExistence type="predicted"/>
<dbReference type="OrthoDB" id="7048166at2759"/>
<dbReference type="AlphaFoldDB" id="A0A9N9WF05"/>
<name>A0A9N9WF05_9NEOP</name>
<dbReference type="InterPro" id="IPR011011">
    <property type="entry name" value="Znf_FYVE_PHD"/>
</dbReference>
<dbReference type="EMBL" id="OU893352">
    <property type="protein sequence ID" value="CAG9790226.1"/>
    <property type="molecule type" value="Genomic_DNA"/>
</dbReference>
<dbReference type="InterPro" id="IPR013083">
    <property type="entry name" value="Znf_RING/FYVE/PHD"/>
</dbReference>
<dbReference type="SUPFAM" id="SSF57903">
    <property type="entry name" value="FYVE/PHD zinc finger"/>
    <property type="match status" value="1"/>
</dbReference>
<protein>
    <recommendedName>
        <fullName evidence="3">Zinc finger PHD-type domain-containing protein</fullName>
    </recommendedName>
</protein>
<accession>A0A9N9WF05</accession>
<evidence type="ECO:0000313" key="2">
    <source>
        <dbReference type="Proteomes" id="UP001153714"/>
    </source>
</evidence>
<reference evidence="1" key="1">
    <citation type="submission" date="2021-12" db="EMBL/GenBank/DDBJ databases">
        <authorList>
            <person name="King R."/>
        </authorList>
    </citation>
    <scope>NUCLEOTIDE SEQUENCE</scope>
</reference>
<evidence type="ECO:0000313" key="1">
    <source>
        <dbReference type="EMBL" id="CAG9790226.1"/>
    </source>
</evidence>
<dbReference type="Proteomes" id="UP001153714">
    <property type="component" value="Chromosome 21"/>
</dbReference>